<feature type="binding site" evidence="7">
    <location>
        <position position="90"/>
    </location>
    <ligand>
        <name>substrate</name>
    </ligand>
</feature>
<sequence>MANLTQKYIDIVKDRYPNEPEFLQTVEEVLTSIEPVVEAHPEYIESGLMDRIIEPERMIQFRVPWMDDEGKAHVNRGWRVQFNSALGPYKGGIRFAPNVYPGILKFLAFEQIFKNSLTGLPIGGGKGGSDFDPNGKSNNEIMRFCQSFVTELYKYVGPNEDDPAGDMGVGGREIGYIMGQYKRLTNQYDGTFSGKGTENGGLYGRTEATGYGIVFFAREVLKHFGETLDGKTAVISGFGNVAWGTTQKLEQLGAKVIAFSGPDGYILDEAGVTGEKVDYLLELRASGKNICAPYAEKFAGAKFFPGEKPWGVKADLYIPCAMQNDIQLEHAKQLVENGARYLIEGANMPTTNEAIQYLQAHNVVVGPSKAANAGGVACSCLEMSQNAQHIVFSAEDVYAKLEGIMVNIFKQIEDACDQYNLGENFVAGANIAGFERVAKAMMWQGLV</sequence>
<comment type="subunit">
    <text evidence="2">Homohexamer.</text>
</comment>
<evidence type="ECO:0000256" key="2">
    <source>
        <dbReference type="ARBA" id="ARBA00011643"/>
    </source>
</evidence>
<dbReference type="FunFam" id="1.10.285.10:FF:000001">
    <property type="entry name" value="Glutamate dehydrogenase"/>
    <property type="match status" value="1"/>
</dbReference>
<dbReference type="Pfam" id="PF02812">
    <property type="entry name" value="ELFV_dehydrog_N"/>
    <property type="match status" value="1"/>
</dbReference>
<name>A0A6A8M539_9FIRM</name>
<feature type="active site" description="Proton donor" evidence="6">
    <location>
        <position position="126"/>
    </location>
</feature>
<evidence type="ECO:0000256" key="5">
    <source>
        <dbReference type="PIRNR" id="PIRNR000185"/>
    </source>
</evidence>
<dbReference type="SMART" id="SM00839">
    <property type="entry name" value="ELFV_dehydrog"/>
    <property type="match status" value="1"/>
</dbReference>
<dbReference type="InterPro" id="IPR050724">
    <property type="entry name" value="Glu_Leu_Phe_Val_DH"/>
</dbReference>
<feature type="binding site" evidence="7">
    <location>
        <position position="111"/>
    </location>
    <ligand>
        <name>substrate</name>
    </ligand>
</feature>
<dbReference type="SUPFAM" id="SSF53223">
    <property type="entry name" value="Aminoacid dehydrogenase-like, N-terminal domain"/>
    <property type="match status" value="1"/>
</dbReference>
<dbReference type="InterPro" id="IPR046346">
    <property type="entry name" value="Aminoacid_DH-like_N_sf"/>
</dbReference>
<accession>A0A6A8M539</accession>
<dbReference type="SUPFAM" id="SSF51735">
    <property type="entry name" value="NAD(P)-binding Rossmann-fold domains"/>
    <property type="match status" value="1"/>
</dbReference>
<feature type="site" description="Important for catalysis" evidence="8">
    <location>
        <position position="166"/>
    </location>
</feature>
<dbReference type="NCBIfam" id="NF006929">
    <property type="entry name" value="PRK09414.1"/>
    <property type="match status" value="1"/>
</dbReference>
<dbReference type="FunFam" id="3.40.50.10860:FF:000002">
    <property type="entry name" value="Glutamate dehydrogenase"/>
    <property type="match status" value="1"/>
</dbReference>
<reference evidence="11" key="1">
    <citation type="submission" date="2019-09" db="EMBL/GenBank/DDBJ databases">
        <title>In-depth cultivation of the pig gut microbiome towards novel bacterial diversity and tailored functional studies.</title>
        <authorList>
            <person name="Wylensek D."/>
            <person name="Hitch T.C.A."/>
            <person name="Clavel T."/>
        </authorList>
    </citation>
    <scope>NUCLEOTIDE SEQUENCE</scope>
    <source>
        <strain evidence="11">RF-744-FAT-WT-3</strain>
    </source>
</reference>
<dbReference type="InterPro" id="IPR014362">
    <property type="entry name" value="Glu_DH"/>
</dbReference>
<dbReference type="GO" id="GO:0004354">
    <property type="term" value="F:glutamate dehydrogenase (NADP+) activity"/>
    <property type="evidence" value="ECO:0007669"/>
    <property type="project" value="TreeGrafter"/>
</dbReference>
<feature type="binding site" evidence="7">
    <location>
        <position position="240"/>
    </location>
    <ligand>
        <name>NAD(+)</name>
        <dbReference type="ChEBI" id="CHEBI:57540"/>
    </ligand>
</feature>
<feature type="binding site" evidence="7">
    <location>
        <position position="114"/>
    </location>
    <ligand>
        <name>substrate</name>
    </ligand>
</feature>
<dbReference type="Pfam" id="PF00208">
    <property type="entry name" value="ELFV_dehydrog"/>
    <property type="match status" value="1"/>
</dbReference>
<dbReference type="PANTHER" id="PTHR43571">
    <property type="entry name" value="NADP-SPECIFIC GLUTAMATE DEHYDROGENASE 1-RELATED"/>
    <property type="match status" value="1"/>
</dbReference>
<dbReference type="InterPro" id="IPR006095">
    <property type="entry name" value="Glu/Leu/Phe/Val/Trp_DH"/>
</dbReference>
<proteinExistence type="inferred from homology"/>
<dbReference type="InterPro" id="IPR006097">
    <property type="entry name" value="Glu/Leu/Phe/Val/Trp_DH_dimer"/>
</dbReference>
<evidence type="ECO:0000256" key="8">
    <source>
        <dbReference type="PIRSR" id="PIRSR000185-3"/>
    </source>
</evidence>
<evidence type="ECO:0000256" key="4">
    <source>
        <dbReference type="ARBA" id="ARBA00023002"/>
    </source>
</evidence>
<dbReference type="AlphaFoldDB" id="A0A6A8M539"/>
<evidence type="ECO:0000256" key="1">
    <source>
        <dbReference type="ARBA" id="ARBA00006382"/>
    </source>
</evidence>
<feature type="binding site" evidence="7">
    <location>
        <position position="379"/>
    </location>
    <ligand>
        <name>substrate</name>
    </ligand>
</feature>
<dbReference type="Gene3D" id="1.10.285.10">
    <property type="entry name" value="Glutamate Dehydrogenase, chain A, domain 3"/>
    <property type="match status" value="2"/>
</dbReference>
<dbReference type="RefSeq" id="WP_154571503.1">
    <property type="nucleotide sequence ID" value="NZ_DBEZJY010000035.1"/>
</dbReference>
<keyword evidence="4 5" id="KW-0560">Oxidoreductase</keyword>
<evidence type="ECO:0000256" key="3">
    <source>
        <dbReference type="ARBA" id="ARBA00012896"/>
    </source>
</evidence>
<dbReference type="Gene3D" id="3.40.50.10860">
    <property type="entry name" value="Leucine Dehydrogenase, chain A, domain 1"/>
    <property type="match status" value="1"/>
</dbReference>
<dbReference type="Gene3D" id="3.40.50.720">
    <property type="entry name" value="NAD(P)-binding Rossmann-like Domain"/>
    <property type="match status" value="1"/>
</dbReference>
<keyword evidence="7" id="KW-0547">Nucleotide-binding</keyword>
<dbReference type="PROSITE" id="PS00074">
    <property type="entry name" value="GLFV_DEHYDROGENASE"/>
    <property type="match status" value="1"/>
</dbReference>
<keyword evidence="7" id="KW-0520">NAD</keyword>
<dbReference type="EMBL" id="VUNB01000001">
    <property type="protein sequence ID" value="MST68021.1"/>
    <property type="molecule type" value="Genomic_DNA"/>
</dbReference>
<dbReference type="PANTHER" id="PTHR43571:SF1">
    <property type="entry name" value="NADP-SPECIFIC GLUTAMATE DEHYDROGENASE 1-RELATED"/>
    <property type="match status" value="1"/>
</dbReference>
<dbReference type="InterPro" id="IPR006096">
    <property type="entry name" value="Glu/Leu/Phe/Val/Trp_DH_C"/>
</dbReference>
<dbReference type="FunFam" id="3.40.50.720:FF:000030">
    <property type="entry name" value="Glutamate dehydrogenase"/>
    <property type="match status" value="1"/>
</dbReference>
<feature type="binding site" evidence="7">
    <location>
        <position position="165"/>
    </location>
    <ligand>
        <name>substrate</name>
    </ligand>
</feature>
<dbReference type="GO" id="GO:0006537">
    <property type="term" value="P:glutamate biosynthetic process"/>
    <property type="evidence" value="ECO:0007669"/>
    <property type="project" value="TreeGrafter"/>
</dbReference>
<gene>
    <name evidence="11" type="ORF">FYJ66_00130</name>
</gene>
<dbReference type="InterPro" id="IPR033524">
    <property type="entry name" value="Glu/Leu/Phe/Val_DH_AS"/>
</dbReference>
<comment type="caution">
    <text evidence="11">The sequence shown here is derived from an EMBL/GenBank/DDBJ whole genome shotgun (WGS) entry which is preliminary data.</text>
</comment>
<evidence type="ECO:0000259" key="10">
    <source>
        <dbReference type="SMART" id="SM00839"/>
    </source>
</evidence>
<dbReference type="InterPro" id="IPR036291">
    <property type="entry name" value="NAD(P)-bd_dom_sf"/>
</dbReference>
<organism evidence="11">
    <name type="scientific">Baileyella intestinalis</name>
    <dbReference type="NCBI Taxonomy" id="2606709"/>
    <lineage>
        <taxon>Bacteria</taxon>
        <taxon>Bacillati</taxon>
        <taxon>Bacillota</taxon>
        <taxon>Clostridia</taxon>
        <taxon>Peptostreptococcales</taxon>
        <taxon>Anaerovoracaceae</taxon>
        <taxon>Baileyella</taxon>
    </lineage>
</organism>
<feature type="binding site" evidence="7">
    <location>
        <position position="209"/>
    </location>
    <ligand>
        <name>NAD(+)</name>
        <dbReference type="ChEBI" id="CHEBI:57540"/>
    </ligand>
</feature>
<evidence type="ECO:0000256" key="6">
    <source>
        <dbReference type="PIRSR" id="PIRSR000185-1"/>
    </source>
</evidence>
<protein>
    <recommendedName>
        <fullName evidence="3 5">Glutamate dehydrogenase</fullName>
    </recommendedName>
</protein>
<dbReference type="GO" id="GO:0005829">
    <property type="term" value="C:cytosol"/>
    <property type="evidence" value="ECO:0007669"/>
    <property type="project" value="TreeGrafter"/>
</dbReference>
<evidence type="ECO:0000256" key="9">
    <source>
        <dbReference type="RuleBase" id="RU004417"/>
    </source>
</evidence>
<dbReference type="PIRSF" id="PIRSF000185">
    <property type="entry name" value="Glu_DH"/>
    <property type="match status" value="1"/>
</dbReference>
<comment type="similarity">
    <text evidence="1 5 9">Belongs to the Glu/Leu/Phe/Val dehydrogenases family.</text>
</comment>
<dbReference type="PRINTS" id="PR00082">
    <property type="entry name" value="GLFDHDRGNASE"/>
</dbReference>
<feature type="domain" description="Glutamate/phenylalanine/leucine/valine/L-tryptophan dehydrogenase C-terminal" evidence="10">
    <location>
        <begin position="202"/>
        <end position="445"/>
    </location>
</feature>
<evidence type="ECO:0000313" key="11">
    <source>
        <dbReference type="EMBL" id="MST68021.1"/>
    </source>
</evidence>
<evidence type="ECO:0000256" key="7">
    <source>
        <dbReference type="PIRSR" id="PIRSR000185-2"/>
    </source>
</evidence>
<dbReference type="GO" id="GO:0000166">
    <property type="term" value="F:nucleotide binding"/>
    <property type="evidence" value="ECO:0007669"/>
    <property type="project" value="UniProtKB-KW"/>
</dbReference>